<proteinExistence type="predicted"/>
<sequence>MTQRILNAVSGRLSLRPPQAESLTRLVRALEMAPEMLQHEKDVSAVLSSLKSLFPTLEDFERDFPSLCFALATGVGKTRLMGAFIAYLHLAHGINNFFVLAPNLTIYNKLIADFTPNTPKYVFKGIGDFAINAPRIITGDNYDQTGFDVTTDVFTEIRINIFNISKINSEVRGGKEPRIKRMREVLGDSYFNYLAELPDLVLLMDESHRYRASAGVRSINELKPLFGLELTATPFVESTRGPVAFKNVVMDYPLARAMEDGFVKEPAVVTQRNFDARAHTPEELEKIKLEDGVRLHESTKVELLTYARENGVKPVKPFMLVIARDTTHAAQLLSLLESDAFYEGRYRGKVIQVDSSRSGAEEEAMITRLLAVEHVEEPTEIVIHVNMLKEGWDVTNLYTIVPLRAANARTLIEQSIGRGLRLPYGKRTGVAAVDRLNIVAHDKFQEIVDEANRGDSPIRLKQLMLEAPSADDKKVSVQVVSTAMSRLGLSPAPIVSTQFSSDSGSLNSDNAKPVPVFSRESEFQAVRVVMEVIGSYEVKRYLVPNSAALLKPEVQEEILKEVAERLKPLQSELFADEGIDLADVVKTTTEVVVQQTIDIPRITLVPNGEVTTGFHPFELDVAQLHLQPGEREIVGQLLRTNEQFTLAAEIGLVEQRLEDYIVHALVDYDDIDYFTHADLLYDLAGQMVKHLASYLSEAEVQNVLDRDRQLIAREIHAQMMAHFWEEATEYEVKVSRGFTELKSCNYTATAGHAAIAPGNFAAYTPSLGIATHHYRETVAETSRIKQMLFGGFERCLYPLQKFDSDTERRFAVILERDAQKWFKPAKGQFQIYYKLGTEQPEYVPDFVAETELQIFMVETKARGDMDSQEVQAKAAAAARWCQYASEHASEIGTKVWSYLLLPHDEIVESKRLVDFQRFRISNNHCA</sequence>
<dbReference type="GO" id="GO:0004519">
    <property type="term" value="F:endonuclease activity"/>
    <property type="evidence" value="ECO:0007669"/>
    <property type="project" value="UniProtKB-KW"/>
</dbReference>
<keyword evidence="1" id="KW-0378">Hydrolase</keyword>
<gene>
    <name evidence="1" type="ORF">A1356_20115</name>
</gene>
<dbReference type="Pfam" id="PF04851">
    <property type="entry name" value="ResIII"/>
    <property type="match status" value="1"/>
</dbReference>
<dbReference type="InterPro" id="IPR006935">
    <property type="entry name" value="Helicase/UvrB_N"/>
</dbReference>
<dbReference type="KEGG" id="mko:MKLM6_1586"/>
<dbReference type="SUPFAM" id="SSF52540">
    <property type="entry name" value="P-loop containing nucleoside triphosphate hydrolases"/>
    <property type="match status" value="2"/>
</dbReference>
<dbReference type="GO" id="GO:0005524">
    <property type="term" value="F:ATP binding"/>
    <property type="evidence" value="ECO:0007669"/>
    <property type="project" value="InterPro"/>
</dbReference>
<dbReference type="GO" id="GO:0003677">
    <property type="term" value="F:DNA binding"/>
    <property type="evidence" value="ECO:0007669"/>
    <property type="project" value="InterPro"/>
</dbReference>
<reference evidence="1 2" key="1">
    <citation type="submission" date="2016-03" db="EMBL/GenBank/DDBJ databases">
        <authorList>
            <person name="Heylen K."/>
            <person name="De Vos P."/>
            <person name="Vekeman B."/>
        </authorList>
    </citation>
    <scope>NUCLEOTIDE SEQUENCE [LARGE SCALE GENOMIC DNA]</scope>
    <source>
        <strain evidence="1 2">R-49807</strain>
    </source>
</reference>
<dbReference type="AlphaFoldDB" id="A0A291II28"/>
<organism evidence="1 2">
    <name type="scientific">Methylomonas koyamae</name>
    <dbReference type="NCBI Taxonomy" id="702114"/>
    <lineage>
        <taxon>Bacteria</taxon>
        <taxon>Pseudomonadati</taxon>
        <taxon>Pseudomonadota</taxon>
        <taxon>Gammaproteobacteria</taxon>
        <taxon>Methylococcales</taxon>
        <taxon>Methylococcaceae</taxon>
        <taxon>Methylomonas</taxon>
    </lineage>
</organism>
<keyword evidence="2" id="KW-1185">Reference proteome</keyword>
<keyword evidence="1" id="KW-0255">Endonuclease</keyword>
<dbReference type="PANTHER" id="PTHR47396">
    <property type="entry name" value="TYPE I RESTRICTION ENZYME ECOKI R PROTEIN"/>
    <property type="match status" value="1"/>
</dbReference>
<evidence type="ECO:0000313" key="1">
    <source>
        <dbReference type="EMBL" id="OAI21928.1"/>
    </source>
</evidence>
<dbReference type="Gene3D" id="3.40.50.300">
    <property type="entry name" value="P-loop containing nucleotide triphosphate hydrolases"/>
    <property type="match status" value="2"/>
</dbReference>
<dbReference type="GO" id="GO:0016787">
    <property type="term" value="F:hydrolase activity"/>
    <property type="evidence" value="ECO:0007669"/>
    <property type="project" value="InterPro"/>
</dbReference>
<protein>
    <submittedName>
        <fullName evidence="1">Type III restriction endonuclease subunit R</fullName>
    </submittedName>
</protein>
<dbReference type="InterPro" id="IPR050742">
    <property type="entry name" value="Helicase_Restrict-Modif_Enz"/>
</dbReference>
<dbReference type="Proteomes" id="UP000077734">
    <property type="component" value="Unassembled WGS sequence"/>
</dbReference>
<dbReference type="RefSeq" id="WP_064030016.1">
    <property type="nucleotide sequence ID" value="NZ_CP023669.1"/>
</dbReference>
<comment type="caution">
    <text evidence="1">The sequence shown here is derived from an EMBL/GenBank/DDBJ whole genome shotgun (WGS) entry which is preliminary data.</text>
</comment>
<dbReference type="GO" id="GO:0005829">
    <property type="term" value="C:cytosol"/>
    <property type="evidence" value="ECO:0007669"/>
    <property type="project" value="TreeGrafter"/>
</dbReference>
<evidence type="ECO:0000313" key="2">
    <source>
        <dbReference type="Proteomes" id="UP000077734"/>
    </source>
</evidence>
<dbReference type="REBASE" id="164940">
    <property type="entry name" value="Mko49807ORF20135P"/>
</dbReference>
<dbReference type="InterPro" id="IPR027417">
    <property type="entry name" value="P-loop_NTPase"/>
</dbReference>
<dbReference type="PANTHER" id="PTHR47396:SF1">
    <property type="entry name" value="ATP-DEPENDENT HELICASE IRC3-RELATED"/>
    <property type="match status" value="1"/>
</dbReference>
<accession>A0A291II28</accession>
<dbReference type="EMBL" id="LUUL01000131">
    <property type="protein sequence ID" value="OAI21928.1"/>
    <property type="molecule type" value="Genomic_DNA"/>
</dbReference>
<dbReference type="REBASE" id="222348">
    <property type="entry name" value="MkoLM6ORF1582P"/>
</dbReference>
<name>A0A291II28_9GAMM</name>
<keyword evidence="1" id="KW-0540">Nuclease</keyword>